<keyword evidence="2" id="KW-1185">Reference proteome</keyword>
<evidence type="ECO:0000313" key="2">
    <source>
        <dbReference type="Proteomes" id="UP000611723"/>
    </source>
</evidence>
<reference evidence="1" key="1">
    <citation type="submission" date="2021-01" db="EMBL/GenBank/DDBJ databases">
        <title>Marivirga aurantiaca sp. nov., isolated from intertidal surface sediments.</title>
        <authorList>
            <person name="Zhang M."/>
        </authorList>
    </citation>
    <scope>NUCLEOTIDE SEQUENCE</scope>
    <source>
        <strain evidence="1">S37H4</strain>
    </source>
</reference>
<dbReference type="RefSeq" id="WP_201430923.1">
    <property type="nucleotide sequence ID" value="NZ_JAEQBW010000003.1"/>
</dbReference>
<proteinExistence type="predicted"/>
<comment type="caution">
    <text evidence="1">The sequence shown here is derived from an EMBL/GenBank/DDBJ whole genome shotgun (WGS) entry which is preliminary data.</text>
</comment>
<sequence>MEKGLFEKIFMGNLNKNFQSRSKYFDFEFYVFSELGGIVFEINKCLILEFHRASITLTNNLLERLLKLSLIYDEAGIGPKPVEDWGATFAGPNKKYSSISLGNSIEKCKKLDLVTEKEKAFLFDTIRELMRNGFSHADSSKILNGIPDETTMFQGSFSNPTEIKPVTVNQKIIPFMQAVHIENFAKENAANYFDYVFELIKKIDQRLIDRNKKTSI</sequence>
<gene>
    <name evidence="1" type="ORF">JKA74_09375</name>
</gene>
<dbReference type="AlphaFoldDB" id="A0A934WYB8"/>
<evidence type="ECO:0000313" key="1">
    <source>
        <dbReference type="EMBL" id="MBK6265249.1"/>
    </source>
</evidence>
<organism evidence="1 2">
    <name type="scientific">Marivirga aurantiaca</name>
    <dbReference type="NCBI Taxonomy" id="2802615"/>
    <lineage>
        <taxon>Bacteria</taxon>
        <taxon>Pseudomonadati</taxon>
        <taxon>Bacteroidota</taxon>
        <taxon>Cytophagia</taxon>
        <taxon>Cytophagales</taxon>
        <taxon>Marivirgaceae</taxon>
        <taxon>Marivirga</taxon>
    </lineage>
</organism>
<dbReference type="EMBL" id="JAEQBW010000003">
    <property type="protein sequence ID" value="MBK6265249.1"/>
    <property type="molecule type" value="Genomic_DNA"/>
</dbReference>
<protein>
    <submittedName>
        <fullName evidence="1">Uncharacterized protein</fullName>
    </submittedName>
</protein>
<accession>A0A934WYB8</accession>
<name>A0A934WYB8_9BACT</name>
<dbReference type="Proteomes" id="UP000611723">
    <property type="component" value="Unassembled WGS sequence"/>
</dbReference>